<dbReference type="Gene3D" id="3.40.50.150">
    <property type="entry name" value="Vaccinia Virus protein VP39"/>
    <property type="match status" value="1"/>
</dbReference>
<dbReference type="RefSeq" id="WP_310342277.1">
    <property type="nucleotide sequence ID" value="NZ_JAVDXQ010000001.1"/>
</dbReference>
<dbReference type="Proteomes" id="UP001180536">
    <property type="component" value="Unassembled WGS sequence"/>
</dbReference>
<protein>
    <submittedName>
        <fullName evidence="2">SAM-dependent methyltransferase</fullName>
    </submittedName>
</protein>
<organism evidence="2 3">
    <name type="scientific">Pelomonas aquatica</name>
    <dbReference type="NCBI Taxonomy" id="431058"/>
    <lineage>
        <taxon>Bacteria</taxon>
        <taxon>Pseudomonadati</taxon>
        <taxon>Pseudomonadota</taxon>
        <taxon>Betaproteobacteria</taxon>
        <taxon>Burkholderiales</taxon>
        <taxon>Sphaerotilaceae</taxon>
        <taxon>Roseateles</taxon>
    </lineage>
</organism>
<dbReference type="InterPro" id="IPR029063">
    <property type="entry name" value="SAM-dependent_MTases_sf"/>
</dbReference>
<dbReference type="PANTHER" id="PTHR42912:SF93">
    <property type="entry name" value="N6-ADENOSINE-METHYLTRANSFERASE TMT1A"/>
    <property type="match status" value="1"/>
</dbReference>
<dbReference type="GO" id="GO:0008168">
    <property type="term" value="F:methyltransferase activity"/>
    <property type="evidence" value="ECO:0007669"/>
    <property type="project" value="UniProtKB-KW"/>
</dbReference>
<dbReference type="CDD" id="cd02440">
    <property type="entry name" value="AdoMet_MTases"/>
    <property type="match status" value="1"/>
</dbReference>
<comment type="caution">
    <text evidence="2">The sequence shown here is derived from an EMBL/GenBank/DDBJ whole genome shotgun (WGS) entry which is preliminary data.</text>
</comment>
<dbReference type="SUPFAM" id="SSF53335">
    <property type="entry name" value="S-adenosyl-L-methionine-dependent methyltransferases"/>
    <property type="match status" value="1"/>
</dbReference>
<dbReference type="Pfam" id="PF08241">
    <property type="entry name" value="Methyltransf_11"/>
    <property type="match status" value="1"/>
</dbReference>
<evidence type="ECO:0000313" key="2">
    <source>
        <dbReference type="EMBL" id="MDR7295661.1"/>
    </source>
</evidence>
<dbReference type="InterPro" id="IPR050508">
    <property type="entry name" value="Methyltransf_Superfamily"/>
</dbReference>
<evidence type="ECO:0000313" key="3">
    <source>
        <dbReference type="Proteomes" id="UP001180536"/>
    </source>
</evidence>
<keyword evidence="2" id="KW-0489">Methyltransferase</keyword>
<sequence length="268" mass="28845">MQNASLAKPVWLHADAYERYMGRWSRQVAPPFLRWLDRPAGQRWVDVGCGTGALSAAVLARCAPARVTGVDPSEGFLRKAREQLGDRAELHCASGDALPLAGGCSDATVAALMLNFAADPAAVVKEMARVTAVGGCVAAYVWDYGGRMDLIRGYWDAARELEPTVPSQDTGPRVALCRPEALAALFEQCGLAQVATRAVDIAMHFANFDDYWQPFLGGQGPAPAHAMGLPAPQREQLRERLRQRFAARAGDAFELGARAWAVRGIVAA</sequence>
<dbReference type="GO" id="GO:0032259">
    <property type="term" value="P:methylation"/>
    <property type="evidence" value="ECO:0007669"/>
    <property type="project" value="UniProtKB-KW"/>
</dbReference>
<gene>
    <name evidence="2" type="ORF">J2X16_000982</name>
</gene>
<name>A0ABU1Z4X2_9BURK</name>
<keyword evidence="3" id="KW-1185">Reference proteome</keyword>
<proteinExistence type="predicted"/>
<dbReference type="PANTHER" id="PTHR42912">
    <property type="entry name" value="METHYLTRANSFERASE"/>
    <property type="match status" value="1"/>
</dbReference>
<accession>A0ABU1Z4X2</accession>
<feature type="domain" description="Methyltransferase type 11" evidence="1">
    <location>
        <begin position="45"/>
        <end position="137"/>
    </location>
</feature>
<evidence type="ECO:0000259" key="1">
    <source>
        <dbReference type="Pfam" id="PF08241"/>
    </source>
</evidence>
<keyword evidence="2" id="KW-0808">Transferase</keyword>
<dbReference type="EMBL" id="JAVDXQ010000001">
    <property type="protein sequence ID" value="MDR7295661.1"/>
    <property type="molecule type" value="Genomic_DNA"/>
</dbReference>
<dbReference type="InterPro" id="IPR013216">
    <property type="entry name" value="Methyltransf_11"/>
</dbReference>
<reference evidence="2 3" key="1">
    <citation type="submission" date="2023-07" db="EMBL/GenBank/DDBJ databases">
        <title>Sorghum-associated microbial communities from plants grown in Nebraska, USA.</title>
        <authorList>
            <person name="Schachtman D."/>
        </authorList>
    </citation>
    <scope>NUCLEOTIDE SEQUENCE [LARGE SCALE GENOMIC DNA]</scope>
    <source>
        <strain evidence="2 3">BE310</strain>
    </source>
</reference>